<dbReference type="PANTHER" id="PTHR18895:SF74">
    <property type="entry name" value="MTRF1L RELEASE FACTOR GLUTAMINE METHYLTRANSFERASE"/>
    <property type="match status" value="1"/>
</dbReference>
<dbReference type="Gene3D" id="1.10.8.10">
    <property type="entry name" value="DNA helicase RuvA subunit, C-terminal domain"/>
    <property type="match status" value="1"/>
</dbReference>
<evidence type="ECO:0000256" key="2">
    <source>
        <dbReference type="ARBA" id="ARBA00022679"/>
    </source>
</evidence>
<feature type="binding site" evidence="4">
    <location>
        <position position="211"/>
    </location>
    <ligand>
        <name>S-adenosyl-L-methionine</name>
        <dbReference type="ChEBI" id="CHEBI:59789"/>
    </ligand>
</feature>
<dbReference type="Pfam" id="PF13847">
    <property type="entry name" value="Methyltransf_31"/>
    <property type="match status" value="1"/>
</dbReference>
<name>A0ABW3J4E6_9FLAO</name>
<dbReference type="SUPFAM" id="SSF53335">
    <property type="entry name" value="S-adenosyl-L-methionine-dependent methyltransferases"/>
    <property type="match status" value="1"/>
</dbReference>
<keyword evidence="2 4" id="KW-0808">Transferase</keyword>
<sequence>MRIKEYRSHFIQELSPIYDEAEVESFFYLILEDKRKLKRIDLALQNDLGFSENEIQNWNIIVEQLQQEIPIQYILGETNFYGLNFEVNENVLIPRPETEELVDWIIESQKLEVQSRSLGKKTDFIGENWRVLDIGTGSGCIAISLAKNLQNFQVFAIDISEKAIVTAERNADKNNVSIHFIKTDILKLINLDELQTSSFPVSIKYDIIVSNPPYVRNLEKAEIKKNVLDNEPHLALFVDDNDALIFYKKIAELALKNLSKKGKLYFEINQYLGKETVELLTKMNFKNIELRKDIYGNDRMIRCEI</sequence>
<feature type="domain" description="Release factor glutamine methyltransferase N-terminal" evidence="6">
    <location>
        <begin position="8"/>
        <end position="76"/>
    </location>
</feature>
<comment type="function">
    <text evidence="4">Methylates the class 1 translation termination release factors RF1/PrfA and RF2/PrfB on the glutamine residue of the universally conserved GGQ motif.</text>
</comment>
<dbReference type="EMBL" id="JBHTIZ010000022">
    <property type="protein sequence ID" value="MFD0984467.1"/>
    <property type="molecule type" value="Genomic_DNA"/>
</dbReference>
<comment type="similarity">
    <text evidence="4">Belongs to the protein N5-glutamine methyltransferase family. PrmC subfamily.</text>
</comment>
<dbReference type="InterPro" id="IPR002052">
    <property type="entry name" value="DNA_methylase_N6_adenine_CS"/>
</dbReference>
<proteinExistence type="inferred from homology"/>
<feature type="domain" description="Methyltransferase" evidence="5">
    <location>
        <begin position="127"/>
        <end position="264"/>
    </location>
</feature>
<dbReference type="InterPro" id="IPR029063">
    <property type="entry name" value="SAM-dependent_MTases_sf"/>
</dbReference>
<dbReference type="CDD" id="cd02440">
    <property type="entry name" value="AdoMet_MTases"/>
    <property type="match status" value="1"/>
</dbReference>
<dbReference type="PANTHER" id="PTHR18895">
    <property type="entry name" value="HEMK METHYLTRANSFERASE"/>
    <property type="match status" value="1"/>
</dbReference>
<evidence type="ECO:0000256" key="4">
    <source>
        <dbReference type="HAMAP-Rule" id="MF_02126"/>
    </source>
</evidence>
<dbReference type="GO" id="GO:0032259">
    <property type="term" value="P:methylation"/>
    <property type="evidence" value="ECO:0007669"/>
    <property type="project" value="UniProtKB-KW"/>
</dbReference>
<comment type="caution">
    <text evidence="7">The sequence shown here is derived from an EMBL/GenBank/DDBJ whole genome shotgun (WGS) entry which is preliminary data.</text>
</comment>
<evidence type="ECO:0000313" key="7">
    <source>
        <dbReference type="EMBL" id="MFD0984467.1"/>
    </source>
</evidence>
<reference evidence="8" key="1">
    <citation type="journal article" date="2019" name="Int. J. Syst. Evol. Microbiol.">
        <title>The Global Catalogue of Microorganisms (GCM) 10K type strain sequencing project: providing services to taxonomists for standard genome sequencing and annotation.</title>
        <authorList>
            <consortium name="The Broad Institute Genomics Platform"/>
            <consortium name="The Broad Institute Genome Sequencing Center for Infectious Disease"/>
            <person name="Wu L."/>
            <person name="Ma J."/>
        </authorList>
    </citation>
    <scope>NUCLEOTIDE SEQUENCE [LARGE SCALE GENOMIC DNA]</scope>
    <source>
        <strain evidence="8">CECT 7649</strain>
    </source>
</reference>
<organism evidence="7 8">
    <name type="scientific">Flavobacterium myungsuense</name>
    <dbReference type="NCBI Taxonomy" id="651823"/>
    <lineage>
        <taxon>Bacteria</taxon>
        <taxon>Pseudomonadati</taxon>
        <taxon>Bacteroidota</taxon>
        <taxon>Flavobacteriia</taxon>
        <taxon>Flavobacteriales</taxon>
        <taxon>Flavobacteriaceae</taxon>
        <taxon>Flavobacterium</taxon>
    </lineage>
</organism>
<dbReference type="InterPro" id="IPR004556">
    <property type="entry name" value="HemK-like"/>
</dbReference>
<accession>A0ABW3J4E6</accession>
<dbReference type="InterPro" id="IPR019874">
    <property type="entry name" value="RF_methyltr_PrmC"/>
</dbReference>
<keyword evidence="1 4" id="KW-0489">Methyltransferase</keyword>
<keyword evidence="8" id="KW-1185">Reference proteome</keyword>
<dbReference type="Gene3D" id="3.40.50.150">
    <property type="entry name" value="Vaccinia Virus protein VP39"/>
    <property type="match status" value="1"/>
</dbReference>
<dbReference type="EC" id="2.1.1.297" evidence="4"/>
<dbReference type="NCBIfam" id="TIGR03534">
    <property type="entry name" value="RF_mod_PrmC"/>
    <property type="match status" value="1"/>
</dbReference>
<dbReference type="HAMAP" id="MF_02126">
    <property type="entry name" value="RF_methyltr_PrmC"/>
    <property type="match status" value="1"/>
</dbReference>
<gene>
    <name evidence="4 7" type="primary">prmC</name>
    <name evidence="7" type="ORF">ACFQ0S_08275</name>
</gene>
<feature type="binding site" evidence="4">
    <location>
        <position position="158"/>
    </location>
    <ligand>
        <name>S-adenosyl-L-methionine</name>
        <dbReference type="ChEBI" id="CHEBI:59789"/>
    </ligand>
</feature>
<dbReference type="GO" id="GO:0102559">
    <property type="term" value="F:peptide chain release factor N(5)-glutamine methyltransferase activity"/>
    <property type="evidence" value="ECO:0007669"/>
    <property type="project" value="UniProtKB-EC"/>
</dbReference>
<dbReference type="Pfam" id="PF17827">
    <property type="entry name" value="PrmC_N"/>
    <property type="match status" value="1"/>
</dbReference>
<dbReference type="InterPro" id="IPR040758">
    <property type="entry name" value="PrmC_N"/>
</dbReference>
<protein>
    <recommendedName>
        <fullName evidence="4">Release factor glutamine methyltransferase</fullName>
        <shortName evidence="4">RF MTase</shortName>
        <ecNumber evidence="4">2.1.1.297</ecNumber>
    </recommendedName>
    <alternativeName>
        <fullName evidence="4">N5-glutamine methyltransferase PrmC</fullName>
    </alternativeName>
    <alternativeName>
        <fullName evidence="4">Protein-(glutamine-N5) MTase PrmC</fullName>
    </alternativeName>
    <alternativeName>
        <fullName evidence="4">Protein-glutamine N-methyltransferase PrmC</fullName>
    </alternativeName>
</protein>
<evidence type="ECO:0000256" key="1">
    <source>
        <dbReference type="ARBA" id="ARBA00022603"/>
    </source>
</evidence>
<dbReference type="InterPro" id="IPR050320">
    <property type="entry name" value="N5-glutamine_MTase"/>
</dbReference>
<feature type="binding site" evidence="4">
    <location>
        <begin position="135"/>
        <end position="139"/>
    </location>
    <ligand>
        <name>S-adenosyl-L-methionine</name>
        <dbReference type="ChEBI" id="CHEBI:59789"/>
    </ligand>
</feature>
<evidence type="ECO:0000259" key="5">
    <source>
        <dbReference type="Pfam" id="PF13847"/>
    </source>
</evidence>
<keyword evidence="3 4" id="KW-0949">S-adenosyl-L-methionine</keyword>
<evidence type="ECO:0000259" key="6">
    <source>
        <dbReference type="Pfam" id="PF17827"/>
    </source>
</evidence>
<comment type="caution">
    <text evidence="4">Lacks conserved residue(s) required for the propagation of feature annotation.</text>
</comment>
<dbReference type="Proteomes" id="UP001597051">
    <property type="component" value="Unassembled WGS sequence"/>
</dbReference>
<evidence type="ECO:0000313" key="8">
    <source>
        <dbReference type="Proteomes" id="UP001597051"/>
    </source>
</evidence>
<evidence type="ECO:0000256" key="3">
    <source>
        <dbReference type="ARBA" id="ARBA00022691"/>
    </source>
</evidence>
<dbReference type="RefSeq" id="WP_379759058.1">
    <property type="nucleotide sequence ID" value="NZ_JBHSYB010000066.1"/>
</dbReference>
<comment type="catalytic activity">
    <reaction evidence="4">
        <text>L-glutaminyl-[peptide chain release factor] + S-adenosyl-L-methionine = N(5)-methyl-L-glutaminyl-[peptide chain release factor] + S-adenosyl-L-homocysteine + H(+)</text>
        <dbReference type="Rhea" id="RHEA:42896"/>
        <dbReference type="Rhea" id="RHEA-COMP:10271"/>
        <dbReference type="Rhea" id="RHEA-COMP:10272"/>
        <dbReference type="ChEBI" id="CHEBI:15378"/>
        <dbReference type="ChEBI" id="CHEBI:30011"/>
        <dbReference type="ChEBI" id="CHEBI:57856"/>
        <dbReference type="ChEBI" id="CHEBI:59789"/>
        <dbReference type="ChEBI" id="CHEBI:61891"/>
        <dbReference type="EC" id="2.1.1.297"/>
    </reaction>
</comment>
<dbReference type="PROSITE" id="PS00092">
    <property type="entry name" value="N6_MTASE"/>
    <property type="match status" value="1"/>
</dbReference>
<dbReference type="InterPro" id="IPR025714">
    <property type="entry name" value="Methyltranfer_dom"/>
</dbReference>
<dbReference type="NCBIfam" id="TIGR00536">
    <property type="entry name" value="hemK_fam"/>
    <property type="match status" value="1"/>
</dbReference>
<feature type="binding site" evidence="4">
    <location>
        <begin position="211"/>
        <end position="214"/>
    </location>
    <ligand>
        <name>substrate</name>
    </ligand>
</feature>